<proteinExistence type="predicted"/>
<evidence type="ECO:0000259" key="2">
    <source>
        <dbReference type="Pfam" id="PF09130"/>
    </source>
</evidence>
<dbReference type="Proteomes" id="UP001519363">
    <property type="component" value="Unassembled WGS sequence"/>
</dbReference>
<organism evidence="3 4">
    <name type="scientific">Crossiella equi</name>
    <dbReference type="NCBI Taxonomy" id="130796"/>
    <lineage>
        <taxon>Bacteria</taxon>
        <taxon>Bacillati</taxon>
        <taxon>Actinomycetota</taxon>
        <taxon>Actinomycetes</taxon>
        <taxon>Pseudonocardiales</taxon>
        <taxon>Pseudonocardiaceae</taxon>
        <taxon>Crossiella</taxon>
    </lineage>
</organism>
<dbReference type="Gene3D" id="1.10.1040.10">
    <property type="entry name" value="N-(1-d-carboxylethyl)-l-norvaline Dehydrogenase, domain 2"/>
    <property type="match status" value="1"/>
</dbReference>
<dbReference type="EMBL" id="JAGIOO010000001">
    <property type="protein sequence ID" value="MBP2472906.1"/>
    <property type="molecule type" value="Genomic_DNA"/>
</dbReference>
<feature type="domain" description="6-phosphogluconate dehydrogenase NADP-binding" evidence="1">
    <location>
        <begin position="3"/>
        <end position="100"/>
    </location>
</feature>
<keyword evidence="4" id="KW-1185">Reference proteome</keyword>
<feature type="domain" description="Phosphogluconate dehydrogenase NAD-binding putative C-terminal" evidence="2">
    <location>
        <begin position="179"/>
        <end position="242"/>
    </location>
</feature>
<reference evidence="3 4" key="1">
    <citation type="submission" date="2021-03" db="EMBL/GenBank/DDBJ databases">
        <title>Sequencing the genomes of 1000 actinobacteria strains.</title>
        <authorList>
            <person name="Klenk H.-P."/>
        </authorList>
    </citation>
    <scope>NUCLEOTIDE SEQUENCE [LARGE SCALE GENOMIC DNA]</scope>
    <source>
        <strain evidence="3 4">DSM 44580</strain>
    </source>
</reference>
<dbReference type="InterPro" id="IPR036291">
    <property type="entry name" value="NAD(P)-bd_dom_sf"/>
</dbReference>
<dbReference type="SUPFAM" id="SSF48179">
    <property type="entry name" value="6-phosphogluconate dehydrogenase C-terminal domain-like"/>
    <property type="match status" value="1"/>
</dbReference>
<dbReference type="Pfam" id="PF03446">
    <property type="entry name" value="NAD_binding_2"/>
    <property type="match status" value="1"/>
</dbReference>
<evidence type="ECO:0000313" key="3">
    <source>
        <dbReference type="EMBL" id="MBP2472906.1"/>
    </source>
</evidence>
<dbReference type="SUPFAM" id="SSF51735">
    <property type="entry name" value="NAD(P)-binding Rossmann-fold domains"/>
    <property type="match status" value="1"/>
</dbReference>
<sequence>MHVTILGLGEAGRRYAEDLSNLGWQVTAYDPAPTPTPRGTTRARTPQDAVTDANLVLSLTGATAATRVAWQVAEALPTEACYADLNTTSPAAKLTIAEAVGPPRTADVALLAPVPRSGAATPLLASGEAATTFAALFLPTGAELTVVPGPPGTAAGRKLLRSVFMKGLAAVVLEAMEAAEAANCADWLHTQIATELGPAGPALVDRLVSGTKIHASRRIPEVQACQDYLTILDSPTDICAATLMWLVRLAGGPASA</sequence>
<evidence type="ECO:0000259" key="1">
    <source>
        <dbReference type="Pfam" id="PF03446"/>
    </source>
</evidence>
<dbReference type="Pfam" id="PF09130">
    <property type="entry name" value="DUF1932"/>
    <property type="match status" value="1"/>
</dbReference>
<dbReference type="InterPro" id="IPR013328">
    <property type="entry name" value="6PGD_dom2"/>
</dbReference>
<dbReference type="RefSeq" id="WP_086787580.1">
    <property type="nucleotide sequence ID" value="NZ_JAGIOO010000001.1"/>
</dbReference>
<dbReference type="Gene3D" id="3.40.50.720">
    <property type="entry name" value="NAD(P)-binding Rossmann-like Domain"/>
    <property type="match status" value="1"/>
</dbReference>
<name>A0ABS5A8K8_9PSEU</name>
<comment type="caution">
    <text evidence="3">The sequence shown here is derived from an EMBL/GenBank/DDBJ whole genome shotgun (WGS) entry which is preliminary data.</text>
</comment>
<dbReference type="InterPro" id="IPR015814">
    <property type="entry name" value="Pgluconate_DH_NAD-bd_C"/>
</dbReference>
<protein>
    <submittedName>
        <fullName evidence="3">3-hydroxyisobutyrate dehydrogenase-like beta-hydroxyacid dehydrogenase</fullName>
    </submittedName>
</protein>
<dbReference type="InterPro" id="IPR008927">
    <property type="entry name" value="6-PGluconate_DH-like_C_sf"/>
</dbReference>
<accession>A0ABS5A8K8</accession>
<gene>
    <name evidence="3" type="ORF">JOF53_001778</name>
</gene>
<evidence type="ECO:0000313" key="4">
    <source>
        <dbReference type="Proteomes" id="UP001519363"/>
    </source>
</evidence>
<dbReference type="InterPro" id="IPR006115">
    <property type="entry name" value="6PGDH_NADP-bd"/>
</dbReference>